<dbReference type="EMBL" id="ML736379">
    <property type="protein sequence ID" value="KAE8372060.1"/>
    <property type="molecule type" value="Genomic_DNA"/>
</dbReference>
<feature type="compositionally biased region" description="Acidic residues" evidence="13">
    <location>
        <begin position="16"/>
        <end position="28"/>
    </location>
</feature>
<evidence type="ECO:0000256" key="10">
    <source>
        <dbReference type="ARBA" id="ARBA00025053"/>
    </source>
</evidence>
<feature type="coiled-coil region" evidence="12">
    <location>
        <begin position="242"/>
        <end position="282"/>
    </location>
</feature>
<comment type="subcellular location">
    <subcellularLocation>
        <location evidence="1 11">Nucleus</location>
        <location evidence="1 11">Nucleolus</location>
    </subcellularLocation>
</comment>
<accession>A0A5N7ATF5</accession>
<keyword evidence="7 12" id="KW-0175">Coiled coil</keyword>
<organism evidence="14 15">
    <name type="scientific">Aspergillus bertholletiae</name>
    <dbReference type="NCBI Taxonomy" id="1226010"/>
    <lineage>
        <taxon>Eukaryota</taxon>
        <taxon>Fungi</taxon>
        <taxon>Dikarya</taxon>
        <taxon>Ascomycota</taxon>
        <taxon>Pezizomycotina</taxon>
        <taxon>Eurotiomycetes</taxon>
        <taxon>Eurotiomycetidae</taxon>
        <taxon>Eurotiales</taxon>
        <taxon>Aspergillaceae</taxon>
        <taxon>Aspergillus</taxon>
        <taxon>Aspergillus subgen. Circumdati</taxon>
    </lineage>
</organism>
<feature type="region of interest" description="Disordered" evidence="13">
    <location>
        <begin position="306"/>
        <end position="357"/>
    </location>
</feature>
<keyword evidence="5 11" id="KW-0690">Ribosome biogenesis</keyword>
<dbReference type="GO" id="GO:0000462">
    <property type="term" value="P:maturation of SSU-rRNA from tricistronic rRNA transcript (SSU-rRNA, 5.8S rRNA, LSU-rRNA)"/>
    <property type="evidence" value="ECO:0007669"/>
    <property type="project" value="TreeGrafter"/>
</dbReference>
<feature type="compositionally biased region" description="Acidic residues" evidence="13">
    <location>
        <begin position="70"/>
        <end position="88"/>
    </location>
</feature>
<keyword evidence="8 11" id="KW-0539">Nucleus</keyword>
<keyword evidence="9 11" id="KW-0687">Ribonucleoprotein</keyword>
<dbReference type="PANTHER" id="PTHR21738">
    <property type="entry name" value="RIBOSOMAL RNA PROCESSING PROTEIN 36 HOMOLOG"/>
    <property type="match status" value="1"/>
</dbReference>
<dbReference type="GO" id="GO:0005730">
    <property type="term" value="C:nucleolus"/>
    <property type="evidence" value="ECO:0007669"/>
    <property type="project" value="UniProtKB-SubCell"/>
</dbReference>
<evidence type="ECO:0000256" key="9">
    <source>
        <dbReference type="ARBA" id="ARBA00023274"/>
    </source>
</evidence>
<keyword evidence="15" id="KW-1185">Reference proteome</keyword>
<feature type="compositionally biased region" description="Basic and acidic residues" evidence="13">
    <location>
        <begin position="306"/>
        <end position="317"/>
    </location>
</feature>
<dbReference type="GO" id="GO:0030686">
    <property type="term" value="C:90S preribosome"/>
    <property type="evidence" value="ECO:0007669"/>
    <property type="project" value="TreeGrafter"/>
</dbReference>
<evidence type="ECO:0000313" key="14">
    <source>
        <dbReference type="EMBL" id="KAE8372060.1"/>
    </source>
</evidence>
<gene>
    <name evidence="14" type="ORF">BDV26DRAFT_109454</name>
</gene>
<keyword evidence="6 11" id="KW-0698">rRNA processing</keyword>
<dbReference type="AlphaFoldDB" id="A0A5N7ATF5"/>
<dbReference type="PANTHER" id="PTHR21738:SF0">
    <property type="entry name" value="RIBOSOMAL RNA PROCESSING PROTEIN 36 HOMOLOG"/>
    <property type="match status" value="1"/>
</dbReference>
<proteinExistence type="inferred from homology"/>
<protein>
    <recommendedName>
        <fullName evidence="4 11">rRNA biogenesis protein RRP36</fullName>
    </recommendedName>
</protein>
<feature type="compositionally biased region" description="Basic and acidic residues" evidence="13">
    <location>
        <begin position="325"/>
        <end position="339"/>
    </location>
</feature>
<feature type="region of interest" description="Disordered" evidence="13">
    <location>
        <begin position="1"/>
        <end position="211"/>
    </location>
</feature>
<evidence type="ECO:0000256" key="6">
    <source>
        <dbReference type="ARBA" id="ARBA00022552"/>
    </source>
</evidence>
<feature type="compositionally biased region" description="Basic and acidic residues" evidence="13">
    <location>
        <begin position="132"/>
        <end position="157"/>
    </location>
</feature>
<reference evidence="14 15" key="1">
    <citation type="submission" date="2019-04" db="EMBL/GenBank/DDBJ databases">
        <title>Friends and foes A comparative genomics studyof 23 Aspergillus species from section Flavi.</title>
        <authorList>
            <consortium name="DOE Joint Genome Institute"/>
            <person name="Kjaerbolling I."/>
            <person name="Vesth T."/>
            <person name="Frisvad J.C."/>
            <person name="Nybo J.L."/>
            <person name="Theobald S."/>
            <person name="Kildgaard S."/>
            <person name="Isbrandt T."/>
            <person name="Kuo A."/>
            <person name="Sato A."/>
            <person name="Lyhne E.K."/>
            <person name="Kogle M.E."/>
            <person name="Wiebenga A."/>
            <person name="Kun R.S."/>
            <person name="Lubbers R.J."/>
            <person name="Makela M.R."/>
            <person name="Barry K."/>
            <person name="Chovatia M."/>
            <person name="Clum A."/>
            <person name="Daum C."/>
            <person name="Haridas S."/>
            <person name="He G."/>
            <person name="LaButti K."/>
            <person name="Lipzen A."/>
            <person name="Mondo S."/>
            <person name="Riley R."/>
            <person name="Salamov A."/>
            <person name="Simmons B.A."/>
            <person name="Magnuson J.K."/>
            <person name="Henrissat B."/>
            <person name="Mortensen U.H."/>
            <person name="Larsen T.O."/>
            <person name="Devries R.P."/>
            <person name="Grigoriev I.V."/>
            <person name="Machida M."/>
            <person name="Baker S.E."/>
            <person name="Andersen M.R."/>
        </authorList>
    </citation>
    <scope>NUCLEOTIDE SEQUENCE [LARGE SCALE GENOMIC DNA]</scope>
    <source>
        <strain evidence="14 15">IBT 29228</strain>
    </source>
</reference>
<feature type="compositionally biased region" description="Acidic residues" evidence="13">
    <location>
        <begin position="43"/>
        <end position="62"/>
    </location>
</feature>
<evidence type="ECO:0000256" key="3">
    <source>
        <dbReference type="ARBA" id="ARBA00011167"/>
    </source>
</evidence>
<evidence type="ECO:0000256" key="12">
    <source>
        <dbReference type="SAM" id="Coils"/>
    </source>
</evidence>
<comment type="subunit">
    <text evidence="3 11">Associates with 90S and pre-40S pre-ribosomal particles.</text>
</comment>
<dbReference type="Proteomes" id="UP000326198">
    <property type="component" value="Unassembled WGS sequence"/>
</dbReference>
<name>A0A5N7ATF5_9EURO</name>
<evidence type="ECO:0000256" key="8">
    <source>
        <dbReference type="ARBA" id="ARBA00023242"/>
    </source>
</evidence>
<evidence type="ECO:0000256" key="11">
    <source>
        <dbReference type="RuleBase" id="RU368027"/>
    </source>
</evidence>
<comment type="similarity">
    <text evidence="2 11">Belongs to the RRP36 family.</text>
</comment>
<evidence type="ECO:0000256" key="4">
    <source>
        <dbReference type="ARBA" id="ARBA00016695"/>
    </source>
</evidence>
<dbReference type="OrthoDB" id="448446at2759"/>
<evidence type="ECO:0000256" key="1">
    <source>
        <dbReference type="ARBA" id="ARBA00004604"/>
    </source>
</evidence>
<evidence type="ECO:0000313" key="15">
    <source>
        <dbReference type="Proteomes" id="UP000326198"/>
    </source>
</evidence>
<sequence>MAISDLLNRRVRALPEDDEEIYSEESASEEEKSDNGRSGESGSDSDSDSDDLNDEALEDINDNSEHDEPVDSEDDEASEDNDDGEDDVQASLSSISFGALAKAQASLGPKGKRNVKTARLAEESPSTTSPLDDIRARIREAREQKRQESGKSKDSAKPARTSKHAPMVQSSKRAVSRKRTVVEPPSAPKSRDPRFDPTVLSHGGHHDAESARKAYSFLDDYRSSELKDLKAKFAKTKNAEEKEALKREIRSTSDRLRAIENRRREEEVIAEHKKREKQLIREGKKSNPYFLKKSDLKKQVMLKKYENMNSKERTKALERRRKKIASKERKEMPMERRFGSEGNEGNEDGGRKRRRMA</sequence>
<evidence type="ECO:0000256" key="5">
    <source>
        <dbReference type="ARBA" id="ARBA00022517"/>
    </source>
</evidence>
<dbReference type="InterPro" id="IPR009292">
    <property type="entry name" value="RRP36"/>
</dbReference>
<dbReference type="Pfam" id="PF06102">
    <property type="entry name" value="RRP36"/>
    <property type="match status" value="1"/>
</dbReference>
<comment type="function">
    <text evidence="10 11">Component of the 90S pre-ribosome involved in the maturation of rRNAs. Required for early cleavages of the pre-RNAs in the 40S ribosomal subunit maturation pathway.</text>
</comment>
<evidence type="ECO:0000256" key="13">
    <source>
        <dbReference type="SAM" id="MobiDB-lite"/>
    </source>
</evidence>
<evidence type="ECO:0000256" key="2">
    <source>
        <dbReference type="ARBA" id="ARBA00009418"/>
    </source>
</evidence>
<evidence type="ECO:0000256" key="7">
    <source>
        <dbReference type="ARBA" id="ARBA00023054"/>
    </source>
</evidence>